<feature type="transmembrane region" description="Helical" evidence="1">
    <location>
        <begin position="49"/>
        <end position="68"/>
    </location>
</feature>
<evidence type="ECO:0000259" key="2">
    <source>
        <dbReference type="SMART" id="SM00278"/>
    </source>
</evidence>
<dbReference type="Gene3D" id="1.10.150.320">
    <property type="entry name" value="Photosystem II 12 kDa extrinsic protein"/>
    <property type="match status" value="2"/>
</dbReference>
<dbReference type="PANTHER" id="PTHR21180:SF32">
    <property type="entry name" value="ENDONUCLEASE_EXONUCLEASE_PHOSPHATASE FAMILY DOMAIN-CONTAINING PROTEIN 1"/>
    <property type="match status" value="1"/>
</dbReference>
<dbReference type="PANTHER" id="PTHR21180">
    <property type="entry name" value="ENDONUCLEASE/EXONUCLEASE/PHOSPHATASE FAMILY DOMAIN-CONTAINING PROTEIN 1"/>
    <property type="match status" value="1"/>
</dbReference>
<evidence type="ECO:0000313" key="3">
    <source>
        <dbReference type="EMBL" id="QAV33527.1"/>
    </source>
</evidence>
<dbReference type="EMBL" id="CP026721">
    <property type="protein sequence ID" value="QAV33527.1"/>
    <property type="molecule type" value="Genomic_DNA"/>
</dbReference>
<keyword evidence="1" id="KW-0472">Membrane</keyword>
<keyword evidence="4" id="KW-1185">Reference proteome</keyword>
<dbReference type="Pfam" id="PF12836">
    <property type="entry name" value="HHH_3"/>
    <property type="match status" value="2"/>
</dbReference>
<evidence type="ECO:0000313" key="4">
    <source>
        <dbReference type="Proteomes" id="UP000288947"/>
    </source>
</evidence>
<reference evidence="3 4" key="1">
    <citation type="submission" date="2018-01" db="EMBL/GenBank/DDBJ databases">
        <title>The whole genome sequencing and assembly of Fervidobacterium changbaicum CBS-1 strain.</title>
        <authorList>
            <person name="Kim J.-Y."/>
            <person name="Park M.-K."/>
            <person name="Yi H."/>
            <person name="Bahn Y.-S."/>
            <person name="Kim J.F."/>
            <person name="Lee D.-W."/>
        </authorList>
    </citation>
    <scope>NUCLEOTIDE SEQUENCE [LARGE SCALE GENOMIC DNA]</scope>
    <source>
        <strain evidence="3 4">CBS-1</strain>
    </source>
</reference>
<protein>
    <submittedName>
        <fullName evidence="3">Helix-hairpin-helix domain-containing protein</fullName>
    </submittedName>
</protein>
<keyword evidence="1" id="KW-1133">Transmembrane helix</keyword>
<accession>A0ABX5QSP2</accession>
<dbReference type="NCBIfam" id="TIGR00426">
    <property type="entry name" value="competence protein ComEA helix-hairpin-helix repeat region"/>
    <property type="match status" value="2"/>
</dbReference>
<proteinExistence type="predicted"/>
<dbReference type="SMART" id="SM00278">
    <property type="entry name" value="HhH1"/>
    <property type="match status" value="4"/>
</dbReference>
<feature type="domain" description="Helix-hairpin-helix DNA-binding motif class 1" evidence="2">
    <location>
        <begin position="245"/>
        <end position="264"/>
    </location>
</feature>
<feature type="domain" description="Helix-hairpin-helix DNA-binding motif class 1" evidence="2">
    <location>
        <begin position="109"/>
        <end position="128"/>
    </location>
</feature>
<feature type="domain" description="Helix-hairpin-helix DNA-binding motif class 1" evidence="2">
    <location>
        <begin position="138"/>
        <end position="157"/>
    </location>
</feature>
<dbReference type="InterPro" id="IPR051675">
    <property type="entry name" value="Endo/Exo/Phosphatase_dom_1"/>
</dbReference>
<dbReference type="InterPro" id="IPR010994">
    <property type="entry name" value="RuvA_2-like"/>
</dbReference>
<sequence>MLPLNRVGGYKPDEDQGDSERFSPEILLTRFLEFLKSLHSKLSKEQKTFFLLFSALIVISGVLFNPSYDRLKLQAEGMGGENKTTQGTLQEAQRNYAPSVIDLNTASFEELQTLPGIGPSKARAIIEYRENQAFTKPEDIMSVPGIGQKTYEKLKDRIKVERVETAGAKNTAGRPQTVPEIENDNQTLQQAKLNQSQTAQKQEQAKININTATSEELQKLPGIGPTKAQAIIDYRTVNGPFKTIEEIKNVKGIGEKTFEKLKELITVR</sequence>
<keyword evidence="1" id="KW-0812">Transmembrane</keyword>
<evidence type="ECO:0000256" key="1">
    <source>
        <dbReference type="SAM" id="Phobius"/>
    </source>
</evidence>
<dbReference type="SUPFAM" id="SSF47781">
    <property type="entry name" value="RuvA domain 2-like"/>
    <property type="match status" value="2"/>
</dbReference>
<name>A0ABX5QSP2_9BACT</name>
<gene>
    <name evidence="3" type="ORF">CBS1_07210</name>
</gene>
<dbReference type="InterPro" id="IPR003583">
    <property type="entry name" value="Hlx-hairpin-Hlx_DNA-bd_motif"/>
</dbReference>
<organism evidence="3 4">
    <name type="scientific">Fervidobacterium changbaicum</name>
    <dbReference type="NCBI Taxonomy" id="310769"/>
    <lineage>
        <taxon>Bacteria</taxon>
        <taxon>Thermotogati</taxon>
        <taxon>Thermotogota</taxon>
        <taxon>Thermotogae</taxon>
        <taxon>Thermotogales</taxon>
        <taxon>Fervidobacteriaceae</taxon>
        <taxon>Fervidobacterium</taxon>
    </lineage>
</organism>
<feature type="domain" description="Helix-hairpin-helix DNA-binding motif class 1" evidence="2">
    <location>
        <begin position="215"/>
        <end position="234"/>
    </location>
</feature>
<dbReference type="InterPro" id="IPR004509">
    <property type="entry name" value="Competence_ComEA_HhH"/>
</dbReference>
<dbReference type="RefSeq" id="WP_090222917.1">
    <property type="nucleotide sequence ID" value="NZ_CP026721.1"/>
</dbReference>
<dbReference type="Proteomes" id="UP000288947">
    <property type="component" value="Chromosome"/>
</dbReference>